<evidence type="ECO:0000313" key="2">
    <source>
        <dbReference type="Proteomes" id="UP000024635"/>
    </source>
</evidence>
<sequence length="71" mass="7829">MGSRKLTCTDMIVLLADGNTSCEISLDLDISTKIGQNGAYSSDARTLRASISCWHLAARQCQEKEPQYQMC</sequence>
<comment type="caution">
    <text evidence="1">The sequence shown here is derived from an EMBL/GenBank/DDBJ whole genome shotgun (WGS) entry which is preliminary data.</text>
</comment>
<organism evidence="1 2">
    <name type="scientific">Ancylostoma ceylanicum</name>
    <dbReference type="NCBI Taxonomy" id="53326"/>
    <lineage>
        <taxon>Eukaryota</taxon>
        <taxon>Metazoa</taxon>
        <taxon>Ecdysozoa</taxon>
        <taxon>Nematoda</taxon>
        <taxon>Chromadorea</taxon>
        <taxon>Rhabditida</taxon>
        <taxon>Rhabditina</taxon>
        <taxon>Rhabditomorpha</taxon>
        <taxon>Strongyloidea</taxon>
        <taxon>Ancylostomatidae</taxon>
        <taxon>Ancylostomatinae</taxon>
        <taxon>Ancylostoma</taxon>
    </lineage>
</organism>
<dbReference type="AlphaFoldDB" id="A0A016TJE5"/>
<keyword evidence="2" id="KW-1185">Reference proteome</keyword>
<gene>
    <name evidence="1" type="primary">Acey_s0097.g2959</name>
    <name evidence="1" type="ORF">Y032_0097g2959</name>
</gene>
<protein>
    <submittedName>
        <fullName evidence="1">Uncharacterized protein</fullName>
    </submittedName>
</protein>
<reference evidence="2" key="1">
    <citation type="journal article" date="2015" name="Nat. Genet.">
        <title>The genome and transcriptome of the zoonotic hookworm Ancylostoma ceylanicum identify infection-specific gene families.</title>
        <authorList>
            <person name="Schwarz E.M."/>
            <person name="Hu Y."/>
            <person name="Antoshechkin I."/>
            <person name="Miller M.M."/>
            <person name="Sternberg P.W."/>
            <person name="Aroian R.V."/>
        </authorList>
    </citation>
    <scope>NUCLEOTIDE SEQUENCE</scope>
    <source>
        <strain evidence="2">HY135</strain>
    </source>
</reference>
<dbReference type="EMBL" id="JARK01001433">
    <property type="protein sequence ID" value="EYC02825.1"/>
    <property type="molecule type" value="Genomic_DNA"/>
</dbReference>
<accession>A0A016TJE5</accession>
<evidence type="ECO:0000313" key="1">
    <source>
        <dbReference type="EMBL" id="EYC02825.1"/>
    </source>
</evidence>
<name>A0A016TJE5_9BILA</name>
<dbReference type="Proteomes" id="UP000024635">
    <property type="component" value="Unassembled WGS sequence"/>
</dbReference>
<proteinExistence type="predicted"/>